<dbReference type="AlphaFoldDB" id="A0A654TLN3"/>
<dbReference type="EMBL" id="CFOH01000226">
    <property type="protein sequence ID" value="CFE50219.1"/>
    <property type="molecule type" value="Genomic_DNA"/>
</dbReference>
<dbReference type="GO" id="GO:0005737">
    <property type="term" value="C:cytoplasm"/>
    <property type="evidence" value="ECO:0007669"/>
    <property type="project" value="TreeGrafter"/>
</dbReference>
<reference evidence="6 7" key="1">
    <citation type="submission" date="2015-03" db="EMBL/GenBank/DDBJ databases">
        <authorList>
            <consortium name="Pathogen Informatics"/>
        </authorList>
    </citation>
    <scope>NUCLEOTIDE SEQUENCE [LARGE SCALE GENOMIC DNA]</scope>
    <source>
        <strain evidence="5 7">Bir 185</strain>
        <strain evidence="4 6">H09601792</strain>
    </source>
</reference>
<dbReference type="PANTHER" id="PTHR30143:SF0">
    <property type="entry name" value="2-KETO-4-PENTENOATE HYDRATASE"/>
    <property type="match status" value="1"/>
</dbReference>
<dbReference type="SUPFAM" id="SSF56529">
    <property type="entry name" value="FAH"/>
    <property type="match status" value="1"/>
</dbReference>
<dbReference type="Proteomes" id="UP000050164">
    <property type="component" value="Unassembled WGS sequence"/>
</dbReference>
<feature type="region of interest" description="Disordered" evidence="2">
    <location>
        <begin position="50"/>
        <end position="69"/>
    </location>
</feature>
<keyword evidence="1 4" id="KW-0456">Lyase</keyword>
<evidence type="ECO:0000256" key="2">
    <source>
        <dbReference type="SAM" id="MobiDB-lite"/>
    </source>
</evidence>
<dbReference type="EMBL" id="CNFT01000652">
    <property type="protein sequence ID" value="CKS09326.1"/>
    <property type="molecule type" value="Genomic_DNA"/>
</dbReference>
<dbReference type="InterPro" id="IPR036663">
    <property type="entry name" value="Fumarylacetoacetase_C_sf"/>
</dbReference>
<protein>
    <submittedName>
        <fullName evidence="4">Putative hydratase</fullName>
        <ecNumber evidence="4">4.2.1.80</ecNumber>
    </submittedName>
</protein>
<name>A0A654TLN3_MYCTX</name>
<feature type="domain" description="Fumarylacetoacetase-like C-terminal" evidence="3">
    <location>
        <begin position="391"/>
        <end position="554"/>
    </location>
</feature>
<evidence type="ECO:0000313" key="6">
    <source>
        <dbReference type="Proteomes" id="UP000046947"/>
    </source>
</evidence>
<dbReference type="InterPro" id="IPR011234">
    <property type="entry name" value="Fumarylacetoacetase-like_C"/>
</dbReference>
<evidence type="ECO:0000313" key="4">
    <source>
        <dbReference type="EMBL" id="CFE50219.1"/>
    </source>
</evidence>
<accession>A0A654TLN3</accession>
<dbReference type="GO" id="GO:0008684">
    <property type="term" value="F:2-oxopent-4-enoate hydratase activity"/>
    <property type="evidence" value="ECO:0007669"/>
    <property type="project" value="UniProtKB-EC"/>
</dbReference>
<dbReference type="EC" id="4.2.1.80" evidence="4"/>
<evidence type="ECO:0000313" key="5">
    <source>
        <dbReference type="EMBL" id="CKS09326.1"/>
    </source>
</evidence>
<dbReference type="Gene3D" id="3.90.850.10">
    <property type="entry name" value="Fumarylacetoacetase-like, C-terminal domain"/>
    <property type="match status" value="1"/>
</dbReference>
<proteinExistence type="predicted"/>
<dbReference type="PANTHER" id="PTHR30143">
    <property type="entry name" value="ACID HYDRATASE"/>
    <property type="match status" value="1"/>
</dbReference>
<evidence type="ECO:0000313" key="7">
    <source>
        <dbReference type="Proteomes" id="UP000050164"/>
    </source>
</evidence>
<dbReference type="FunFam" id="3.90.850.10:FF:000015">
    <property type="entry name" value="2-keto-4-pentenoate hydratase"/>
    <property type="match status" value="1"/>
</dbReference>
<organism evidence="4 6">
    <name type="scientific">Mycobacterium tuberculosis</name>
    <dbReference type="NCBI Taxonomy" id="1773"/>
    <lineage>
        <taxon>Bacteria</taxon>
        <taxon>Bacillati</taxon>
        <taxon>Actinomycetota</taxon>
        <taxon>Actinomycetes</taxon>
        <taxon>Mycobacteriales</taxon>
        <taxon>Mycobacteriaceae</taxon>
        <taxon>Mycobacterium</taxon>
        <taxon>Mycobacterium tuberculosis complex</taxon>
    </lineage>
</organism>
<evidence type="ECO:0000259" key="3">
    <source>
        <dbReference type="Pfam" id="PF01557"/>
    </source>
</evidence>
<dbReference type="Proteomes" id="UP000046947">
    <property type="component" value="Unassembled WGS sequence"/>
</dbReference>
<evidence type="ECO:0000256" key="1">
    <source>
        <dbReference type="ARBA" id="ARBA00023239"/>
    </source>
</evidence>
<gene>
    <name evidence="4" type="primary">mhpD</name>
    <name evidence="4" type="ORF">ERS007688_01667</name>
    <name evidence="5" type="ORF">ERS027659_02628</name>
</gene>
<dbReference type="InterPro" id="IPR050772">
    <property type="entry name" value="Hydratase-Decarb/MhpD_sf"/>
</dbReference>
<dbReference type="Pfam" id="PF01557">
    <property type="entry name" value="FAA_hydrolase"/>
    <property type="match status" value="1"/>
</dbReference>
<sequence length="558" mass="59636">MLETTTGQDHAAASPDQLRLSGFRLVGIADVYPGHDAIFDEKIGEGGVEFDRHSGALQPDPQRPNEGSTHADQVLTCCLRPHRAGADLHAAQHATGVTFELIEANVVLLHHNHIERNLAIRGLQPGHVGTKLARVERFRLDRTSARAAARSLGVVVGVAGYPAHLQRRVLQHERQHLGPAVEVSIDAFRLDDFADDAVQIGACRLRCISNAAALEDLVVGDPDAAARACGGAAVVRGLLDDYRRETSVSGDQRSNHAGGAAADHHDVELLHSHVEHVIELLGSGATGPVTPTRGLRRMLRDATRDELAADLAQAERSRDPIGQLTAAHPEIDVVDAYEIQLINIRQRVAEGARVVGHKVGLSSPIMQQMMGVDEPDYGHLLDDMQVFEDTPVQASRYLSPRVEVEVGFILAADLPGAGCTEDDVLAATEALVPAIELIDTRIKDWQIKICDTIADNASAAGFVLGAARVPPADLDVRAIDAKLTRNGEVVAEGRSDAVLGNPATAVAWLAGKVESFGVRLRKGDIVLPGSCTFAVEARAGDEFVADFTGLGLVRLSFE</sequence>